<feature type="transmembrane region" description="Helical" evidence="2">
    <location>
        <begin position="593"/>
        <end position="612"/>
    </location>
</feature>
<reference evidence="5 6" key="1">
    <citation type="submission" date="2019-02" db="EMBL/GenBank/DDBJ databases">
        <title>Genome sequencing of the rare red list fungi Bondarzewia mesenterica.</title>
        <authorList>
            <person name="Buettner E."/>
            <person name="Kellner H."/>
        </authorList>
    </citation>
    <scope>NUCLEOTIDE SEQUENCE [LARGE SCALE GENOMIC DNA]</scope>
    <source>
        <strain evidence="5 6">DSM 108281</strain>
    </source>
</reference>
<feature type="transmembrane region" description="Helical" evidence="2">
    <location>
        <begin position="178"/>
        <end position="203"/>
    </location>
</feature>
<feature type="compositionally biased region" description="Basic residues" evidence="1">
    <location>
        <begin position="930"/>
        <end position="943"/>
    </location>
</feature>
<dbReference type="AlphaFoldDB" id="A0A4S4LXE1"/>
<keyword evidence="2" id="KW-1133">Transmembrane helix</keyword>
<feature type="transmembrane region" description="Helical" evidence="2">
    <location>
        <begin position="618"/>
        <end position="640"/>
    </location>
</feature>
<organism evidence="5 6">
    <name type="scientific">Bondarzewia mesenterica</name>
    <dbReference type="NCBI Taxonomy" id="1095465"/>
    <lineage>
        <taxon>Eukaryota</taxon>
        <taxon>Fungi</taxon>
        <taxon>Dikarya</taxon>
        <taxon>Basidiomycota</taxon>
        <taxon>Agaricomycotina</taxon>
        <taxon>Agaricomycetes</taxon>
        <taxon>Russulales</taxon>
        <taxon>Bondarzewiaceae</taxon>
        <taxon>Bondarzewia</taxon>
    </lineage>
</organism>
<feature type="transmembrane region" description="Helical" evidence="2">
    <location>
        <begin position="652"/>
        <end position="673"/>
    </location>
</feature>
<evidence type="ECO:0000256" key="2">
    <source>
        <dbReference type="SAM" id="Phobius"/>
    </source>
</evidence>
<dbReference type="InterPro" id="IPR040241">
    <property type="entry name" value="TRP_Flc/Pkd2-like"/>
</dbReference>
<feature type="compositionally biased region" description="Basic and acidic residues" evidence="1">
    <location>
        <begin position="757"/>
        <end position="767"/>
    </location>
</feature>
<dbReference type="GO" id="GO:0016020">
    <property type="term" value="C:membrane"/>
    <property type="evidence" value="ECO:0007669"/>
    <property type="project" value="TreeGrafter"/>
</dbReference>
<feature type="compositionally biased region" description="Polar residues" evidence="1">
    <location>
        <begin position="899"/>
        <end position="908"/>
    </location>
</feature>
<name>A0A4S4LXE1_9AGAM</name>
<evidence type="ECO:0000256" key="1">
    <source>
        <dbReference type="SAM" id="MobiDB-lite"/>
    </source>
</evidence>
<feature type="transmembrane region" description="Helical" evidence="2">
    <location>
        <begin position="562"/>
        <end position="581"/>
    </location>
</feature>
<dbReference type="Pfam" id="PF06011">
    <property type="entry name" value="TRP"/>
    <property type="match status" value="1"/>
</dbReference>
<keyword evidence="6" id="KW-1185">Reference proteome</keyword>
<feature type="chain" id="PRO_5020194405" description="TRP C-terminal domain-containing protein" evidence="3">
    <location>
        <begin position="21"/>
        <end position="1008"/>
    </location>
</feature>
<dbReference type="PANTHER" id="PTHR31145:SF6">
    <property type="entry name" value="INTEGRAL MEMBRANE PROTEIN (AFU_ORTHOLOGUE AFUA_7G01610)"/>
    <property type="match status" value="1"/>
</dbReference>
<feature type="transmembrane region" description="Helical" evidence="2">
    <location>
        <begin position="367"/>
        <end position="392"/>
    </location>
</feature>
<proteinExistence type="predicted"/>
<evidence type="ECO:0000313" key="5">
    <source>
        <dbReference type="EMBL" id="THH16421.1"/>
    </source>
</evidence>
<feature type="region of interest" description="Disordered" evidence="1">
    <location>
        <begin position="789"/>
        <end position="813"/>
    </location>
</feature>
<evidence type="ECO:0000259" key="4">
    <source>
        <dbReference type="Pfam" id="PF06011"/>
    </source>
</evidence>
<accession>A0A4S4LXE1</accession>
<keyword evidence="2" id="KW-0812">Transmembrane</keyword>
<evidence type="ECO:0000256" key="3">
    <source>
        <dbReference type="SAM" id="SignalP"/>
    </source>
</evidence>
<comment type="caution">
    <text evidence="5">The sequence shown here is derived from an EMBL/GenBank/DDBJ whole genome shotgun (WGS) entry which is preliminary data.</text>
</comment>
<feature type="region of interest" description="Disordered" evidence="1">
    <location>
        <begin position="738"/>
        <end position="770"/>
    </location>
</feature>
<evidence type="ECO:0000313" key="6">
    <source>
        <dbReference type="Proteomes" id="UP000310158"/>
    </source>
</evidence>
<keyword evidence="2" id="KW-0472">Membrane</keyword>
<gene>
    <name evidence="5" type="ORF">EW146_g4219</name>
</gene>
<keyword evidence="3" id="KW-0732">Signal</keyword>
<dbReference type="GO" id="GO:0055085">
    <property type="term" value="P:transmembrane transport"/>
    <property type="evidence" value="ECO:0007669"/>
    <property type="project" value="TreeGrafter"/>
</dbReference>
<sequence>MLRFLLLLLVSLSVIRSANAEPIVAPFDDCFTGNNTQKLNVSTVYAQITETESLGRHLNLTILGESGQEIVGFANGSNDLATLFSSTEMLTFSISNNNSYFCSTLRPSSPLPSLNNLTSTYCPISSGAFAFSSYVPLGSSRELATLQTRLRAVDPFTNEILCVDIPITPLRPGAMGSVYGHAIVIFWFSIALTIAYWVIVGIARIATAWGRRAGWSGRGCLSGLENAGFVLASAISGEGLAKSPALLRFATPSMRDIFFHTQWCAALAMVAVDWPSFIYPLLSQTAWSTLSYNITLSQGSDGSQDHWNPVFTPSFQPPSDFADQLTDQNSPLFINTTVSNTLFSLPTDASPGLSSFAYSVGLRPRDIYGICMVLFLSIIAGTIVLSLLVWGIDWLASSLHRKFNRDRQGAGYGARSPRYSSASKDMLEGMASMQGVEEDRSLNSHFLFRATSRFPASSRKYWWKLRPDFSSFHFSILHGNLTRVIMLFHLPVTIFSCYQMTLGRSNASLVSIILAALSFAAFSILIPSLLILRLFMTPTSKLYDETWTLLSLGPLYNHYRQGSQLFACLFFATSLAFGVTIGCGQKSGTAQAIIILVIEVVSALITSIWLPWGHGASMGLISFLFCVARIVIAVLLVILTPTVSIGDQAGQWVAYAILFILALVYLAFLLMFLCKIIEALVRIFGGVGFDHSRHAVDAGLLGACSLVGCCGPRKRHPRKHRYKSSDLPQSVSQATFANSAIRKDATPTPSGPPSVLRPEHALRPYREDTDDENGYIMGAWQPFPRPGYNAVGEQVTTPPLEPPKSGFSRVGGGRAHFESPYAIASGSTLTFPSIERNTTPRRDSFDSTPSIVPPKNSAERPSYNNNLPPGAMAPHIRRKSQSAVIENTPVISGMPASRLQGTQSPSRRQSIHPEVVSPAMDDDASEVNQPKKKHWYQRRKPRRHSEGDNSRPSGETAAPAPEGGSSFVVVRNRRASQPLASSSKDVAVEADGPPKTFVVIRGKDNPSA</sequence>
<feature type="transmembrane region" description="Helical" evidence="2">
    <location>
        <begin position="509"/>
        <end position="535"/>
    </location>
</feature>
<protein>
    <recommendedName>
        <fullName evidence="4">TRP C-terminal domain-containing protein</fullName>
    </recommendedName>
</protein>
<dbReference type="EMBL" id="SGPL01000159">
    <property type="protein sequence ID" value="THH16421.1"/>
    <property type="molecule type" value="Genomic_DNA"/>
</dbReference>
<dbReference type="PANTHER" id="PTHR31145">
    <property type="entry name" value="INTEGRAL MEMBRANE PROTEIN (AFU_ORTHOLOGUE AFUA_7G01610)"/>
    <property type="match status" value="1"/>
</dbReference>
<dbReference type="OrthoDB" id="5312224at2759"/>
<dbReference type="InterPro" id="IPR010308">
    <property type="entry name" value="TRP_C"/>
</dbReference>
<feature type="domain" description="TRP C-terminal" evidence="4">
    <location>
        <begin position="231"/>
        <end position="682"/>
    </location>
</feature>
<feature type="transmembrane region" description="Helical" evidence="2">
    <location>
        <begin position="472"/>
        <end position="497"/>
    </location>
</feature>
<dbReference type="Proteomes" id="UP000310158">
    <property type="component" value="Unassembled WGS sequence"/>
</dbReference>
<feature type="signal peptide" evidence="3">
    <location>
        <begin position="1"/>
        <end position="20"/>
    </location>
</feature>
<feature type="region of interest" description="Disordered" evidence="1">
    <location>
        <begin position="832"/>
        <end position="1008"/>
    </location>
</feature>